<dbReference type="PANTHER" id="PTHR47397">
    <property type="entry name" value="TUMOR NECROSIS FACTOR RECEPTOR SUPERFAMILY MEMBER 19L"/>
    <property type="match status" value="1"/>
</dbReference>
<dbReference type="InterPro" id="IPR022248">
    <property type="entry name" value="TNF_rcpt_RELT"/>
</dbReference>
<proteinExistence type="inferred from homology"/>
<keyword evidence="3" id="KW-1003">Cell membrane</keyword>
<feature type="non-terminal residue" evidence="9">
    <location>
        <position position="263"/>
    </location>
</feature>
<keyword evidence="10" id="KW-1185">Reference proteome</keyword>
<accession>A0A7L4FLP5</accession>
<evidence type="ECO:0000256" key="1">
    <source>
        <dbReference type="ARBA" id="ARBA00004162"/>
    </source>
</evidence>
<dbReference type="InterPro" id="IPR022333">
    <property type="entry name" value="TNFR_19-like"/>
</dbReference>
<evidence type="ECO:0000256" key="7">
    <source>
        <dbReference type="SAM" id="MobiDB-lite"/>
    </source>
</evidence>
<dbReference type="Pfam" id="PF12606">
    <property type="entry name" value="RELT"/>
    <property type="match status" value="1"/>
</dbReference>
<evidence type="ECO:0000313" key="9">
    <source>
        <dbReference type="EMBL" id="NXW86981.1"/>
    </source>
</evidence>
<dbReference type="OrthoDB" id="9864383at2759"/>
<feature type="region of interest" description="Disordered" evidence="7">
    <location>
        <begin position="1"/>
        <end position="64"/>
    </location>
</feature>
<sequence length="263" mass="27996">PDPPLPPRRFYSPEGDREPRGRCLPCTAAPRSAPGCPGGCPGRGSQRRVRSPETAGWPAGTNGTRVTLTGEEEEDAAAQVAVLTIVPVFCAMGLLGILVCNLLKKRGYHCTASKEPPPGGTGPSSIYQPEDANEDTIGVLVRLITEKKGQGGPWGGGDMGWTPVTPPRRPPPTENAAALEELLKEHRNQQLMSPGCSPPNKLHLLPQFPLSCRHQQHLHTVQGPAPCARCSQKWPEVLPPLGATKVPKPGGRPSEVTILSIGR</sequence>
<dbReference type="AlphaFoldDB" id="A0A7L4FLP5"/>
<evidence type="ECO:0000313" key="10">
    <source>
        <dbReference type="Proteomes" id="UP000541332"/>
    </source>
</evidence>
<comment type="similarity">
    <text evidence="2">Belongs to the RELT family.</text>
</comment>
<dbReference type="EMBL" id="VWYH01004337">
    <property type="protein sequence ID" value="NXW86981.1"/>
    <property type="molecule type" value="Genomic_DNA"/>
</dbReference>
<organism evidence="9 10">
    <name type="scientific">Pampusana beccarii</name>
    <name type="common">Western bronze ground-dove</name>
    <dbReference type="NCBI Taxonomy" id="2953425"/>
    <lineage>
        <taxon>Eukaryota</taxon>
        <taxon>Metazoa</taxon>
        <taxon>Chordata</taxon>
        <taxon>Craniata</taxon>
        <taxon>Vertebrata</taxon>
        <taxon>Euteleostomi</taxon>
        <taxon>Archelosauria</taxon>
        <taxon>Archosauria</taxon>
        <taxon>Dinosauria</taxon>
        <taxon>Saurischia</taxon>
        <taxon>Theropoda</taxon>
        <taxon>Coelurosauria</taxon>
        <taxon>Aves</taxon>
        <taxon>Neognathae</taxon>
        <taxon>Neoaves</taxon>
        <taxon>Columbimorphae</taxon>
        <taxon>Columbiformes</taxon>
        <taxon>Columbidae</taxon>
        <taxon>Pampusana</taxon>
    </lineage>
</organism>
<dbReference type="GO" id="GO:0006915">
    <property type="term" value="P:apoptotic process"/>
    <property type="evidence" value="ECO:0007669"/>
    <property type="project" value="TreeGrafter"/>
</dbReference>
<feature type="non-terminal residue" evidence="9">
    <location>
        <position position="1"/>
    </location>
</feature>
<evidence type="ECO:0000256" key="2">
    <source>
        <dbReference type="ARBA" id="ARBA00008688"/>
    </source>
</evidence>
<name>A0A7L4FLP5_9COLU</name>
<keyword evidence="4 8" id="KW-0812">Transmembrane</keyword>
<keyword evidence="6 8" id="KW-0472">Membrane</keyword>
<dbReference type="Proteomes" id="UP000541332">
    <property type="component" value="Unassembled WGS sequence"/>
</dbReference>
<evidence type="ECO:0000256" key="8">
    <source>
        <dbReference type="SAM" id="Phobius"/>
    </source>
</evidence>
<protein>
    <submittedName>
        <fullName evidence="9">TR19L factor</fullName>
    </submittedName>
</protein>
<feature type="region of interest" description="Disordered" evidence="7">
    <location>
        <begin position="111"/>
        <end position="130"/>
    </location>
</feature>
<dbReference type="PANTHER" id="PTHR47397:SF1">
    <property type="entry name" value="TUMOR NECROSIS FACTOR RECEPTOR SUPERFAMILY MEMBER 19L"/>
    <property type="match status" value="1"/>
</dbReference>
<comment type="subcellular location">
    <subcellularLocation>
        <location evidence="1">Cell membrane</location>
        <topology evidence="1">Single-pass membrane protein</topology>
    </subcellularLocation>
</comment>
<dbReference type="GO" id="GO:0005886">
    <property type="term" value="C:plasma membrane"/>
    <property type="evidence" value="ECO:0007669"/>
    <property type="project" value="UniProtKB-SubCell"/>
</dbReference>
<evidence type="ECO:0000256" key="6">
    <source>
        <dbReference type="ARBA" id="ARBA00023136"/>
    </source>
</evidence>
<reference evidence="9 10" key="1">
    <citation type="submission" date="2020-02" db="EMBL/GenBank/DDBJ databases">
        <title>Bird 10,000 Genomes (B10K) Project - Family phase.</title>
        <authorList>
            <person name="Zhang G."/>
        </authorList>
    </citation>
    <scope>NUCLEOTIDE SEQUENCE [LARGE SCALE GENOMIC DNA]</scope>
    <source>
        <strain evidence="9">B10K-DU-006-06</strain>
    </source>
</reference>
<gene>
    <name evidence="9" type="primary">Relt</name>
    <name evidence="9" type="ORF">ALOBEC_R10132</name>
</gene>
<feature type="transmembrane region" description="Helical" evidence="8">
    <location>
        <begin position="76"/>
        <end position="99"/>
    </location>
</feature>
<keyword evidence="5 8" id="KW-1133">Transmembrane helix</keyword>
<evidence type="ECO:0000256" key="4">
    <source>
        <dbReference type="ARBA" id="ARBA00022692"/>
    </source>
</evidence>
<evidence type="ECO:0000256" key="5">
    <source>
        <dbReference type="ARBA" id="ARBA00022989"/>
    </source>
</evidence>
<comment type="caution">
    <text evidence="9">The sequence shown here is derived from an EMBL/GenBank/DDBJ whole genome shotgun (WGS) entry which is preliminary data.</text>
</comment>
<evidence type="ECO:0000256" key="3">
    <source>
        <dbReference type="ARBA" id="ARBA00022475"/>
    </source>
</evidence>